<dbReference type="InterPro" id="IPR029753">
    <property type="entry name" value="D-isomer_DH_CS"/>
</dbReference>
<dbReference type="SUPFAM" id="SSF52283">
    <property type="entry name" value="Formate/glycerate dehydrogenase catalytic domain-like"/>
    <property type="match status" value="1"/>
</dbReference>
<comment type="similarity">
    <text evidence="1 4">Belongs to the D-isomer specific 2-hydroxyacid dehydrogenase family.</text>
</comment>
<dbReference type="STRING" id="459525.SAMN04488137_1550"/>
<dbReference type="Pfam" id="PF02826">
    <property type="entry name" value="2-Hacid_dh_C"/>
    <property type="match status" value="1"/>
</dbReference>
<dbReference type="RefSeq" id="WP_090233679.1">
    <property type="nucleotide sequence ID" value="NZ_FNHW01000001.1"/>
</dbReference>
<organism evidence="7 8">
    <name type="scientific">Fictibacillus solisalsi</name>
    <dbReference type="NCBI Taxonomy" id="459525"/>
    <lineage>
        <taxon>Bacteria</taxon>
        <taxon>Bacillati</taxon>
        <taxon>Bacillota</taxon>
        <taxon>Bacilli</taxon>
        <taxon>Bacillales</taxon>
        <taxon>Fictibacillaceae</taxon>
        <taxon>Fictibacillus</taxon>
    </lineage>
</organism>
<dbReference type="FunFam" id="3.40.50.720:FF:000041">
    <property type="entry name" value="D-3-phosphoglycerate dehydrogenase"/>
    <property type="match status" value="1"/>
</dbReference>
<keyword evidence="8" id="KW-1185">Reference proteome</keyword>
<accession>A0A1G9VFC1</accession>
<dbReference type="PANTHER" id="PTHR10996:SF283">
    <property type="entry name" value="GLYOXYLATE_HYDROXYPYRUVATE REDUCTASE B"/>
    <property type="match status" value="1"/>
</dbReference>
<dbReference type="GO" id="GO:0047545">
    <property type="term" value="F:(S)-2-hydroxyglutarate dehydrogenase activity"/>
    <property type="evidence" value="ECO:0007669"/>
    <property type="project" value="UniProtKB-ARBA"/>
</dbReference>
<reference evidence="8" key="1">
    <citation type="submission" date="2016-10" db="EMBL/GenBank/DDBJ databases">
        <authorList>
            <person name="Varghese N."/>
            <person name="Submissions S."/>
        </authorList>
    </citation>
    <scope>NUCLEOTIDE SEQUENCE [LARGE SCALE GENOMIC DNA]</scope>
    <source>
        <strain evidence="8">CGMCC 1.6854</strain>
    </source>
</reference>
<dbReference type="GO" id="GO:0006564">
    <property type="term" value="P:L-serine biosynthetic process"/>
    <property type="evidence" value="ECO:0007669"/>
    <property type="project" value="UniProtKB-ARBA"/>
</dbReference>
<dbReference type="GO" id="GO:0004617">
    <property type="term" value="F:phosphoglycerate dehydrogenase activity"/>
    <property type="evidence" value="ECO:0007669"/>
    <property type="project" value="UniProtKB-ARBA"/>
</dbReference>
<feature type="domain" description="D-isomer specific 2-hydroxyacid dehydrogenase catalytic" evidence="5">
    <location>
        <begin position="3"/>
        <end position="318"/>
    </location>
</feature>
<dbReference type="InterPro" id="IPR050223">
    <property type="entry name" value="D-isomer_2-hydroxyacid_DH"/>
</dbReference>
<protein>
    <submittedName>
        <fullName evidence="7">D-3-phosphoglycerate dehydrogenase</fullName>
    </submittedName>
</protein>
<evidence type="ECO:0000256" key="4">
    <source>
        <dbReference type="RuleBase" id="RU003719"/>
    </source>
</evidence>
<dbReference type="GO" id="GO:0005829">
    <property type="term" value="C:cytosol"/>
    <property type="evidence" value="ECO:0007669"/>
    <property type="project" value="TreeGrafter"/>
</dbReference>
<dbReference type="InterPro" id="IPR036291">
    <property type="entry name" value="NAD(P)-bd_dom_sf"/>
</dbReference>
<evidence type="ECO:0000313" key="7">
    <source>
        <dbReference type="EMBL" id="SDM70800.1"/>
    </source>
</evidence>
<evidence type="ECO:0000259" key="6">
    <source>
        <dbReference type="Pfam" id="PF02826"/>
    </source>
</evidence>
<dbReference type="GO" id="GO:0016618">
    <property type="term" value="F:hydroxypyruvate reductase [NAD(P)H] activity"/>
    <property type="evidence" value="ECO:0007669"/>
    <property type="project" value="TreeGrafter"/>
</dbReference>
<keyword evidence="3" id="KW-0520">NAD</keyword>
<dbReference type="InterPro" id="IPR006140">
    <property type="entry name" value="D-isomer_DH_NAD-bd"/>
</dbReference>
<dbReference type="Pfam" id="PF00389">
    <property type="entry name" value="2-Hacid_dh"/>
    <property type="match status" value="1"/>
</dbReference>
<evidence type="ECO:0000256" key="2">
    <source>
        <dbReference type="ARBA" id="ARBA00023002"/>
    </source>
</evidence>
<dbReference type="PANTHER" id="PTHR10996">
    <property type="entry name" value="2-HYDROXYACID DEHYDROGENASE-RELATED"/>
    <property type="match status" value="1"/>
</dbReference>
<name>A0A1G9VFC1_9BACL</name>
<dbReference type="Gene3D" id="3.40.50.720">
    <property type="entry name" value="NAD(P)-binding Rossmann-like Domain"/>
    <property type="match status" value="2"/>
</dbReference>
<evidence type="ECO:0000313" key="8">
    <source>
        <dbReference type="Proteomes" id="UP000199544"/>
    </source>
</evidence>
<feature type="domain" description="D-isomer specific 2-hydroxyacid dehydrogenase NAD-binding" evidence="6">
    <location>
        <begin position="113"/>
        <end position="292"/>
    </location>
</feature>
<evidence type="ECO:0000259" key="5">
    <source>
        <dbReference type="Pfam" id="PF00389"/>
    </source>
</evidence>
<dbReference type="SUPFAM" id="SSF51735">
    <property type="entry name" value="NAD(P)-binding Rossmann-fold domains"/>
    <property type="match status" value="1"/>
</dbReference>
<dbReference type="PROSITE" id="PS00670">
    <property type="entry name" value="D_2_HYDROXYACID_DH_2"/>
    <property type="match status" value="1"/>
</dbReference>
<gene>
    <name evidence="7" type="ORF">SAMN04488137_1550</name>
</gene>
<dbReference type="Proteomes" id="UP000199544">
    <property type="component" value="Unassembled WGS sequence"/>
</dbReference>
<dbReference type="InterPro" id="IPR006139">
    <property type="entry name" value="D-isomer_2_OHA_DH_cat_dom"/>
</dbReference>
<evidence type="ECO:0000256" key="1">
    <source>
        <dbReference type="ARBA" id="ARBA00005854"/>
    </source>
</evidence>
<dbReference type="GO" id="GO:0051287">
    <property type="term" value="F:NAD binding"/>
    <property type="evidence" value="ECO:0007669"/>
    <property type="project" value="InterPro"/>
</dbReference>
<evidence type="ECO:0000256" key="3">
    <source>
        <dbReference type="ARBA" id="ARBA00023027"/>
    </source>
</evidence>
<dbReference type="GO" id="GO:0030267">
    <property type="term" value="F:glyoxylate reductase (NADPH) activity"/>
    <property type="evidence" value="ECO:0007669"/>
    <property type="project" value="TreeGrafter"/>
</dbReference>
<proteinExistence type="inferred from homology"/>
<dbReference type="CDD" id="cd12171">
    <property type="entry name" value="2-Hacid_dh_10"/>
    <property type="match status" value="1"/>
</dbReference>
<dbReference type="AlphaFoldDB" id="A0A1G9VFC1"/>
<keyword evidence="2 4" id="KW-0560">Oxidoreductase</keyword>
<dbReference type="OrthoDB" id="9805416at2"/>
<sequence length="342" mass="38929">MTVLVTAPYNKQGRDELEEMFGKVVYCSWKDHGQAFREDELIALLNETGASGLIAELDQVTENVFTEAAGLEFVGVCRGMPSNVNIEAATKRGIPVFYTPARNAQAVAEMVVGSLITFYRHIIEASKWLREKNWKDDYLQAYLKFKGHEITGKTVGFVGFGAVGRRIATLLSAFECRIFYYDPYVDEQEFPQYEQKTLKEVFAESDVVSVHLPRTEETIDLISKEYFSLMKKEAIFVNTSRAVVVNREDLISALKQEKIGGAILDVFYHEPPEEPDYEIIHLSNVLPVPHLAGATYEVEDHHVKIMNGALRRWLEEKTLDIPVLFNRNELQREKKGAVSNER</sequence>
<dbReference type="EMBL" id="FNHW01000001">
    <property type="protein sequence ID" value="SDM70800.1"/>
    <property type="molecule type" value="Genomic_DNA"/>
</dbReference>